<organism evidence="1 2">
    <name type="scientific">Corynebacterium pyruviciproducens</name>
    <dbReference type="NCBI Taxonomy" id="598660"/>
    <lineage>
        <taxon>Bacteria</taxon>
        <taxon>Bacillati</taxon>
        <taxon>Actinomycetota</taxon>
        <taxon>Actinomycetes</taxon>
        <taxon>Mycobacteriales</taxon>
        <taxon>Corynebacteriaceae</taxon>
        <taxon>Corynebacterium</taxon>
    </lineage>
</organism>
<dbReference type="RefSeq" id="WP_016459106.1">
    <property type="nucleotide sequence ID" value="NZ_CAMIHY010000018.1"/>
</dbReference>
<dbReference type="EMBL" id="CP136958">
    <property type="protein sequence ID" value="WOT01821.1"/>
    <property type="molecule type" value="Genomic_DNA"/>
</dbReference>
<dbReference type="KEGG" id="cpyr:CYJ47_11250"/>
<dbReference type="Gene3D" id="3.40.50.1820">
    <property type="entry name" value="alpha/beta hydrolase"/>
    <property type="match status" value="1"/>
</dbReference>
<reference evidence="1" key="1">
    <citation type="submission" date="2017-12" db="EMBL/GenBank/DDBJ databases">
        <authorList>
            <person name="Thomas-White K."/>
            <person name="Wolfe A.J."/>
        </authorList>
    </citation>
    <scope>NUCLEOTIDE SEQUENCE</scope>
    <source>
        <strain evidence="1">UMB0763</strain>
    </source>
</reference>
<sequence length="126" mass="14262">MYLYQRGIRLHYTSGCLSHVYLSLGPTHPTATTLTLRGFGESDQPPRGYSVNTFAADIARAIPRIATAPVTLIAPNRNVEKIARMVKQKHPELVKRVECENPHSTYFDLRSPATRVLTRVAFTRRR</sequence>
<name>A0AAF1BWF6_9CORY</name>
<proteinExistence type="predicted"/>
<evidence type="ECO:0000313" key="1">
    <source>
        <dbReference type="EMBL" id="WOT01821.1"/>
    </source>
</evidence>
<gene>
    <name evidence="1" type="ORF">CYJ47_11250</name>
</gene>
<dbReference type="Proteomes" id="UP000234560">
    <property type="component" value="Chromosome"/>
</dbReference>
<reference evidence="1" key="2">
    <citation type="submission" date="2023-10" db="EMBL/GenBank/DDBJ databases">
        <authorList>
            <person name="Choi B."/>
        </authorList>
    </citation>
    <scope>NUCLEOTIDE SEQUENCE</scope>
    <source>
        <strain evidence="1">UMB0763</strain>
    </source>
</reference>
<dbReference type="InterPro" id="IPR029058">
    <property type="entry name" value="AB_hydrolase_fold"/>
</dbReference>
<dbReference type="AlphaFoldDB" id="A0AAF1BWF6"/>
<dbReference type="SUPFAM" id="SSF53474">
    <property type="entry name" value="alpha/beta-Hydrolases"/>
    <property type="match status" value="1"/>
</dbReference>
<accession>A0AAF1BWF6</accession>
<protein>
    <submittedName>
        <fullName evidence="1">Uncharacterized protein</fullName>
    </submittedName>
</protein>
<evidence type="ECO:0000313" key="2">
    <source>
        <dbReference type="Proteomes" id="UP000234560"/>
    </source>
</evidence>